<dbReference type="GO" id="GO:0016628">
    <property type="term" value="F:oxidoreductase activity, acting on the CH-CH group of donors, NAD or NADP as acceptor"/>
    <property type="evidence" value="ECO:0007669"/>
    <property type="project" value="InterPro"/>
</dbReference>
<dbReference type="EMBL" id="JACHMH010000001">
    <property type="protein sequence ID" value="MBB4674186.1"/>
    <property type="molecule type" value="Genomic_DNA"/>
</dbReference>
<dbReference type="Gene3D" id="3.90.180.10">
    <property type="entry name" value="Medium-chain alcohol dehydrogenases, catalytic domain"/>
    <property type="match status" value="1"/>
</dbReference>
<feature type="domain" description="Enoyl reductase (ER)" evidence="2">
    <location>
        <begin position="19"/>
        <end position="332"/>
    </location>
</feature>
<dbReference type="PANTHER" id="PTHR43205:SF7">
    <property type="entry name" value="PROSTAGLANDIN REDUCTASE 1"/>
    <property type="match status" value="1"/>
</dbReference>
<dbReference type="InterPro" id="IPR013149">
    <property type="entry name" value="ADH-like_C"/>
</dbReference>
<dbReference type="FunFam" id="3.40.50.720:FF:000121">
    <property type="entry name" value="Prostaglandin reductase 2"/>
    <property type="match status" value="1"/>
</dbReference>
<dbReference type="SUPFAM" id="SSF50129">
    <property type="entry name" value="GroES-like"/>
    <property type="match status" value="1"/>
</dbReference>
<evidence type="ECO:0000259" key="2">
    <source>
        <dbReference type="SMART" id="SM00829"/>
    </source>
</evidence>
<evidence type="ECO:0000256" key="1">
    <source>
        <dbReference type="ARBA" id="ARBA00023002"/>
    </source>
</evidence>
<dbReference type="InterPro" id="IPR045010">
    <property type="entry name" value="MDR_fam"/>
</dbReference>
<dbReference type="InterPro" id="IPR036291">
    <property type="entry name" value="NAD(P)-bd_dom_sf"/>
</dbReference>
<reference evidence="3 4" key="1">
    <citation type="submission" date="2020-08" db="EMBL/GenBank/DDBJ databases">
        <title>Sequencing the genomes of 1000 actinobacteria strains.</title>
        <authorList>
            <person name="Klenk H.-P."/>
        </authorList>
    </citation>
    <scope>NUCLEOTIDE SEQUENCE [LARGE SCALE GENOMIC DNA]</scope>
    <source>
        <strain evidence="3 4">DSM 44230</strain>
    </source>
</reference>
<sequence>MTTKTREIHLTARPAGAPGQEHFTITEVDLPDPGPGQILVRNTWLSVDPYMRGRMNAGESYIGAFPVGGPLQGHAVGEVLHSAAPEIPVGATVVHFDGWREHALLDAASPMVNVIDPALAPPQAHLGVLGTTGLSAYAAVKEIAPVLPGDVVFVSAAAGAVGSVAGQVARKLGATRVIGSAGGPAKAAKLVSDFGYDAALDYRAGDLPGQLAKAAPDGIDVYIDNVGGDHLQAAIGAIRPHGRIAMVGMISGYNTPVPGPDNLFLAASREATLRGMLVTSYFHLFPEWLGQASGWLADGTLRTAETVVEGFDNTVSAFLSVFEGANTGKMLVRLPG</sequence>
<evidence type="ECO:0000313" key="3">
    <source>
        <dbReference type="EMBL" id="MBB4674186.1"/>
    </source>
</evidence>
<dbReference type="Pfam" id="PF16884">
    <property type="entry name" value="ADH_N_2"/>
    <property type="match status" value="1"/>
</dbReference>
<dbReference type="Gene3D" id="3.40.50.720">
    <property type="entry name" value="NAD(P)-binding Rossmann-like Domain"/>
    <property type="match status" value="1"/>
</dbReference>
<dbReference type="InterPro" id="IPR041694">
    <property type="entry name" value="ADH_N_2"/>
</dbReference>
<dbReference type="RefSeq" id="WP_185000207.1">
    <property type="nucleotide sequence ID" value="NZ_BAAAUI010000011.1"/>
</dbReference>
<accession>A0A7W7C429</accession>
<dbReference type="AlphaFoldDB" id="A0A7W7C429"/>
<dbReference type="Pfam" id="PF00107">
    <property type="entry name" value="ADH_zinc_N"/>
    <property type="match status" value="1"/>
</dbReference>
<organism evidence="3 4">
    <name type="scientific">Crossiella cryophila</name>
    <dbReference type="NCBI Taxonomy" id="43355"/>
    <lineage>
        <taxon>Bacteria</taxon>
        <taxon>Bacillati</taxon>
        <taxon>Actinomycetota</taxon>
        <taxon>Actinomycetes</taxon>
        <taxon>Pseudonocardiales</taxon>
        <taxon>Pseudonocardiaceae</taxon>
        <taxon>Crossiella</taxon>
    </lineage>
</organism>
<protein>
    <submittedName>
        <fullName evidence="3">NADPH-dependent curcumin reductase CurA</fullName>
    </submittedName>
</protein>
<dbReference type="PANTHER" id="PTHR43205">
    <property type="entry name" value="PROSTAGLANDIN REDUCTASE"/>
    <property type="match status" value="1"/>
</dbReference>
<gene>
    <name evidence="3" type="ORF">HNR67_000304</name>
</gene>
<dbReference type="Proteomes" id="UP000533598">
    <property type="component" value="Unassembled WGS sequence"/>
</dbReference>
<dbReference type="InterPro" id="IPR020843">
    <property type="entry name" value="ER"/>
</dbReference>
<comment type="caution">
    <text evidence="3">The sequence shown here is derived from an EMBL/GenBank/DDBJ whole genome shotgun (WGS) entry which is preliminary data.</text>
</comment>
<evidence type="ECO:0000313" key="4">
    <source>
        <dbReference type="Proteomes" id="UP000533598"/>
    </source>
</evidence>
<keyword evidence="1" id="KW-0560">Oxidoreductase</keyword>
<keyword evidence="4" id="KW-1185">Reference proteome</keyword>
<dbReference type="SMART" id="SM00829">
    <property type="entry name" value="PKS_ER"/>
    <property type="match status" value="1"/>
</dbReference>
<dbReference type="CDD" id="cd05288">
    <property type="entry name" value="PGDH"/>
    <property type="match status" value="1"/>
</dbReference>
<dbReference type="InterPro" id="IPR011032">
    <property type="entry name" value="GroES-like_sf"/>
</dbReference>
<proteinExistence type="predicted"/>
<name>A0A7W7C429_9PSEU</name>
<dbReference type="SUPFAM" id="SSF51735">
    <property type="entry name" value="NAD(P)-binding Rossmann-fold domains"/>
    <property type="match status" value="1"/>
</dbReference>